<evidence type="ECO:0000256" key="2">
    <source>
        <dbReference type="ARBA" id="ARBA00007192"/>
    </source>
</evidence>
<dbReference type="SUPFAM" id="SSF69645">
    <property type="entry name" value="Arp2/3 complex subunits"/>
    <property type="match status" value="1"/>
</dbReference>
<dbReference type="PANTHER" id="PTHR12058">
    <property type="entry name" value="ARP2/3 COMPLEX 34 KDA SUBUNIT"/>
    <property type="match status" value="1"/>
</dbReference>
<accession>A0A1G4IAZ1</accession>
<evidence type="ECO:0000256" key="5">
    <source>
        <dbReference type="ARBA" id="ARBA00023212"/>
    </source>
</evidence>
<dbReference type="Gene3D" id="3.30.1460.20">
    <property type="match status" value="1"/>
</dbReference>
<keyword evidence="3 6" id="KW-0963">Cytoplasm</keyword>
<evidence type="ECO:0000256" key="1">
    <source>
        <dbReference type="ARBA" id="ARBA00004245"/>
    </source>
</evidence>
<evidence type="ECO:0000313" key="9">
    <source>
        <dbReference type="Proteomes" id="UP000195570"/>
    </source>
</evidence>
<dbReference type="GO" id="GO:0005885">
    <property type="term" value="C:Arp2/3 protein complex"/>
    <property type="evidence" value="ECO:0007669"/>
    <property type="project" value="InterPro"/>
</dbReference>
<dbReference type="PANTHER" id="PTHR12058:SF0">
    <property type="entry name" value="ACTIN-RELATED PROTEIN 2_3 COMPLEX SUBUNIT 2"/>
    <property type="match status" value="1"/>
</dbReference>
<comment type="similarity">
    <text evidence="2 6">Belongs to the ARPC2 family.</text>
</comment>
<dbReference type="Pfam" id="PF04045">
    <property type="entry name" value="P34-Arc"/>
    <property type="match status" value="1"/>
</dbReference>
<dbReference type="GO" id="GO:0051015">
    <property type="term" value="F:actin filament binding"/>
    <property type="evidence" value="ECO:0007669"/>
    <property type="project" value="TreeGrafter"/>
</dbReference>
<dbReference type="GO" id="GO:0030041">
    <property type="term" value="P:actin filament polymerization"/>
    <property type="evidence" value="ECO:0007669"/>
    <property type="project" value="InterPro"/>
</dbReference>
<comment type="function">
    <text evidence="6">Functions as actin-binding component of the Arp2/3 complex which is involved in regulation of actin polymerization and together with an activating nucleation-promoting factor (NPF) mediates the formation of branched actin networks.</text>
</comment>
<dbReference type="GO" id="GO:0005200">
    <property type="term" value="F:structural constituent of cytoskeleton"/>
    <property type="evidence" value="ECO:0007669"/>
    <property type="project" value="TreeGrafter"/>
</dbReference>
<comment type="subunit">
    <text evidence="6">Component of the Arp2/3 complex.</text>
</comment>
<dbReference type="InterPro" id="IPR034666">
    <property type="entry name" value="ARPC2/4"/>
</dbReference>
<dbReference type="RefSeq" id="XP_067080381.1">
    <property type="nucleotide sequence ID" value="XM_067224280.1"/>
</dbReference>
<feature type="region of interest" description="Disordered" evidence="7">
    <location>
        <begin position="50"/>
        <end position="70"/>
    </location>
</feature>
<dbReference type="Proteomes" id="UP000195570">
    <property type="component" value="Unassembled WGS sequence"/>
</dbReference>
<dbReference type="GeneID" id="92374903"/>
<name>A0A1G4IAZ1_TRYEQ</name>
<evidence type="ECO:0000313" key="8">
    <source>
        <dbReference type="EMBL" id="SCU69397.1"/>
    </source>
</evidence>
<proteinExistence type="inferred from homology"/>
<keyword evidence="5 6" id="KW-0206">Cytoskeleton</keyword>
<dbReference type="AlphaFoldDB" id="A0A1G4IAZ1"/>
<evidence type="ECO:0000256" key="7">
    <source>
        <dbReference type="SAM" id="MobiDB-lite"/>
    </source>
</evidence>
<dbReference type="InterPro" id="IPR007188">
    <property type="entry name" value="ARPC2"/>
</dbReference>
<dbReference type="VEuPathDB" id="TriTrypDB:TEOVI_000096300"/>
<comment type="subcellular location">
    <subcellularLocation>
        <location evidence="1 6">Cytoplasm</location>
        <location evidence="1 6">Cytoskeleton</location>
    </subcellularLocation>
</comment>
<sequence length="336" mass="37921">MLLLLEREHPAVHAAVERILRGDSKIPVSVVRDFDGCEYHIRVEWDKEEKEMSQTSGVDSKDTGSGEVGTVNVGGTASVTVSLRSFTPFAELNTHGNFYEVVTTLFPSELQKFVVCDTHKGDGEDFTVAVHIPSNVPAKMLREAMHSTAQLRAWSFVPAFARQFELFLTNPEVVQPLQLHYHDGEEMVVYNNRGSFIVAIALRVSSKDDAVLTRHFLQAMVEVRKHERSFCGSSAFIFEQGGPPDSVVAVTGPRGRVRDPNTFWCSFQLYKQQMEPPPRLVETVMHLVNFRTTLAYHIRAGRTYMHGIMRKRVESSLQWLNKAKARVAEETKITIT</sequence>
<comment type="caution">
    <text evidence="8">The sequence shown here is derived from an EMBL/GenBank/DDBJ whole genome shotgun (WGS) entry which is preliminary data.</text>
</comment>
<evidence type="ECO:0000256" key="6">
    <source>
        <dbReference type="RuleBase" id="RU364015"/>
    </source>
</evidence>
<evidence type="ECO:0000256" key="3">
    <source>
        <dbReference type="ARBA" id="ARBA00022490"/>
    </source>
</evidence>
<reference evidence="8" key="1">
    <citation type="submission" date="2016-09" db="EMBL/GenBank/DDBJ databases">
        <authorList>
            <person name="Hebert L."/>
            <person name="Moumen B."/>
        </authorList>
    </citation>
    <scope>NUCLEOTIDE SEQUENCE [LARGE SCALE GENOMIC DNA]</scope>
    <source>
        <strain evidence="8">OVI</strain>
    </source>
</reference>
<keyword evidence="9" id="KW-1185">Reference proteome</keyword>
<dbReference type="GO" id="GO:0034314">
    <property type="term" value="P:Arp2/3 complex-mediated actin nucleation"/>
    <property type="evidence" value="ECO:0007669"/>
    <property type="project" value="InterPro"/>
</dbReference>
<gene>
    <name evidence="8" type="ORF">TEOVI_000096300</name>
</gene>
<dbReference type="EMBL" id="CZPT02001198">
    <property type="protein sequence ID" value="SCU69397.1"/>
    <property type="molecule type" value="Genomic_DNA"/>
</dbReference>
<organism evidence="8 9">
    <name type="scientific">Trypanosoma equiperdum</name>
    <dbReference type="NCBI Taxonomy" id="5694"/>
    <lineage>
        <taxon>Eukaryota</taxon>
        <taxon>Discoba</taxon>
        <taxon>Euglenozoa</taxon>
        <taxon>Kinetoplastea</taxon>
        <taxon>Metakinetoplastina</taxon>
        <taxon>Trypanosomatida</taxon>
        <taxon>Trypanosomatidae</taxon>
        <taxon>Trypanosoma</taxon>
    </lineage>
</organism>
<protein>
    <recommendedName>
        <fullName evidence="6">Arp2/3 complex 34 kDa subunit</fullName>
    </recommendedName>
</protein>
<keyword evidence="4 6" id="KW-0009">Actin-binding</keyword>
<evidence type="ECO:0000256" key="4">
    <source>
        <dbReference type="ARBA" id="ARBA00023203"/>
    </source>
</evidence>